<feature type="compositionally biased region" description="Basic and acidic residues" evidence="1">
    <location>
        <begin position="146"/>
        <end position="182"/>
    </location>
</feature>
<gene>
    <name evidence="2" type="ORF">ILUMI_08877</name>
</gene>
<dbReference type="OrthoDB" id="419694at2759"/>
<protein>
    <submittedName>
        <fullName evidence="2">Uncharacterized protein</fullName>
    </submittedName>
</protein>
<accession>A0A8K0GGL4</accession>
<feature type="compositionally biased region" description="Polar residues" evidence="1">
    <location>
        <begin position="36"/>
        <end position="48"/>
    </location>
</feature>
<feature type="region of interest" description="Disordered" evidence="1">
    <location>
        <begin position="1"/>
        <end position="62"/>
    </location>
</feature>
<comment type="caution">
    <text evidence="2">The sequence shown here is derived from an EMBL/GenBank/DDBJ whole genome shotgun (WGS) entry which is preliminary data.</text>
</comment>
<feature type="compositionally biased region" description="Acidic residues" evidence="1">
    <location>
        <begin position="50"/>
        <end position="61"/>
    </location>
</feature>
<reference evidence="2" key="1">
    <citation type="submission" date="2019-08" db="EMBL/GenBank/DDBJ databases">
        <title>The genome of the North American firefly Photinus pyralis.</title>
        <authorList>
            <consortium name="Photinus pyralis genome working group"/>
            <person name="Fallon T.R."/>
            <person name="Sander Lower S.E."/>
            <person name="Weng J.-K."/>
        </authorList>
    </citation>
    <scope>NUCLEOTIDE SEQUENCE</scope>
    <source>
        <strain evidence="2">TRF0915ILg1</strain>
        <tissue evidence="2">Whole body</tissue>
    </source>
</reference>
<evidence type="ECO:0000256" key="1">
    <source>
        <dbReference type="SAM" id="MobiDB-lite"/>
    </source>
</evidence>
<feature type="compositionally biased region" description="Basic and acidic residues" evidence="1">
    <location>
        <begin position="84"/>
        <end position="103"/>
    </location>
</feature>
<feature type="compositionally biased region" description="Basic and acidic residues" evidence="1">
    <location>
        <begin position="20"/>
        <end position="35"/>
    </location>
</feature>
<keyword evidence="3" id="KW-1185">Reference proteome</keyword>
<name>A0A8K0GGL4_IGNLU</name>
<feature type="region of interest" description="Disordered" evidence="1">
    <location>
        <begin position="219"/>
        <end position="369"/>
    </location>
</feature>
<evidence type="ECO:0000313" key="2">
    <source>
        <dbReference type="EMBL" id="KAF2897298.1"/>
    </source>
</evidence>
<sequence>MPRDIVLVSDEQTSVCDTNVKSDGDRERTGDDKLEQTLNDNDSVSSVPLNDEDDVPSDFFDDFSNQDFMAGLDIVDAWDDEEEDLKKKPNDDPIKEVDRDRNEKSKRRRSRSPIRFNRYDRRNRRSRDRSRGSRDRDRRHRRKSKEGRVKEREGDEHKSDQRRDPEKTKRDIQKDKDKCAKDKEAQIISEKLKVVETGLVPPGMEMEVDLKEIKSVVREQNKKSEIEIGEEKKKEKGNSTREELREERKNYREEKFSVREERYERRRKSRSVSIEFHRSRYTSRNSRGQETNYEKRLNRSPYRRRTRSRSRSPYHRRISSERRFQLEERKRTNRYRDASPLVIRRTSRGRSYNRSRSRNRSRSNVSEREMWLRKRDYKRDQKPSSSPVGEIDFKKYKRNKESFMEELVHILDSEKKKKFLKEIQERINEPVRPGLSPHFPMVSTPLPVPAPVSNSGTGLPPNSMHCPPPQPVPVPVPVPVPGPAPGPGPGYMPNQSQFSFPPPVEPSVQYDQQFFIGQPDMFHNNDPYGHPSNVTDTIPTSMFSPTPIESPIPINFSQLHNNVDILRNQQTAEAQKYHQEAVAKLFEDKKISLSDFLSISAKPADTTQPINVQKKNKSNITVSRCD</sequence>
<feature type="compositionally biased region" description="Basic and acidic residues" evidence="1">
    <location>
        <begin position="219"/>
        <end position="264"/>
    </location>
</feature>
<feature type="region of interest" description="Disordered" evidence="1">
    <location>
        <begin position="80"/>
        <end position="182"/>
    </location>
</feature>
<dbReference type="AlphaFoldDB" id="A0A8K0GGL4"/>
<feature type="compositionally biased region" description="Basic residues" evidence="1">
    <location>
        <begin position="301"/>
        <end position="317"/>
    </location>
</feature>
<feature type="compositionally biased region" description="Basic and acidic residues" evidence="1">
    <location>
        <begin position="318"/>
        <end position="337"/>
    </location>
</feature>
<evidence type="ECO:0000313" key="3">
    <source>
        <dbReference type="Proteomes" id="UP000801492"/>
    </source>
</evidence>
<feature type="compositionally biased region" description="Basic residues" evidence="1">
    <location>
        <begin position="345"/>
        <end position="361"/>
    </location>
</feature>
<proteinExistence type="predicted"/>
<dbReference type="Proteomes" id="UP000801492">
    <property type="component" value="Unassembled WGS sequence"/>
</dbReference>
<dbReference type="EMBL" id="VTPC01004322">
    <property type="protein sequence ID" value="KAF2897298.1"/>
    <property type="molecule type" value="Genomic_DNA"/>
</dbReference>
<feature type="compositionally biased region" description="Polar residues" evidence="1">
    <location>
        <begin position="10"/>
        <end position="19"/>
    </location>
</feature>
<organism evidence="2 3">
    <name type="scientific">Ignelater luminosus</name>
    <name type="common">Cucubano</name>
    <name type="synonym">Pyrophorus luminosus</name>
    <dbReference type="NCBI Taxonomy" id="2038154"/>
    <lineage>
        <taxon>Eukaryota</taxon>
        <taxon>Metazoa</taxon>
        <taxon>Ecdysozoa</taxon>
        <taxon>Arthropoda</taxon>
        <taxon>Hexapoda</taxon>
        <taxon>Insecta</taxon>
        <taxon>Pterygota</taxon>
        <taxon>Neoptera</taxon>
        <taxon>Endopterygota</taxon>
        <taxon>Coleoptera</taxon>
        <taxon>Polyphaga</taxon>
        <taxon>Elateriformia</taxon>
        <taxon>Elateroidea</taxon>
        <taxon>Elateridae</taxon>
        <taxon>Agrypninae</taxon>
        <taxon>Pyrophorini</taxon>
        <taxon>Ignelater</taxon>
    </lineage>
</organism>
<feature type="compositionally biased region" description="Polar residues" evidence="1">
    <location>
        <begin position="282"/>
        <end position="291"/>
    </location>
</feature>